<dbReference type="PANTHER" id="PTHR11740">
    <property type="entry name" value="CASEIN KINASE II SUBUNIT BETA"/>
    <property type="match status" value="1"/>
</dbReference>
<dbReference type="GO" id="GO:0005956">
    <property type="term" value="C:protein kinase CK2 complex"/>
    <property type="evidence" value="ECO:0007669"/>
    <property type="project" value="UniProtKB-UniRule"/>
</dbReference>
<proteinExistence type="inferred from homology"/>
<dbReference type="FunFam" id="1.10.1820.10:FF:000005">
    <property type="entry name" value="Casein kinase II subunit beta"/>
    <property type="match status" value="1"/>
</dbReference>
<reference evidence="4" key="1">
    <citation type="journal article" date="2014" name="Genome Announc.">
        <title>De novo whole-genome sequence and genome annotation of Lichtheimia ramosa.</title>
        <authorList>
            <person name="Linde J."/>
            <person name="Schwartze V."/>
            <person name="Binder U."/>
            <person name="Lass-Florl C."/>
            <person name="Voigt K."/>
            <person name="Horn F."/>
        </authorList>
    </citation>
    <scope>NUCLEOTIDE SEQUENCE</scope>
    <source>
        <strain evidence="4">JMRC FSU:6197</strain>
    </source>
</reference>
<dbReference type="AlphaFoldDB" id="A0A077WL90"/>
<evidence type="ECO:0000256" key="3">
    <source>
        <dbReference type="RuleBase" id="RU361268"/>
    </source>
</evidence>
<dbReference type="GO" id="GO:0034456">
    <property type="term" value="C:UTP-C complex"/>
    <property type="evidence" value="ECO:0007669"/>
    <property type="project" value="TreeGrafter"/>
</dbReference>
<dbReference type="GO" id="GO:0005737">
    <property type="term" value="C:cytoplasm"/>
    <property type="evidence" value="ECO:0007669"/>
    <property type="project" value="TreeGrafter"/>
</dbReference>
<dbReference type="SMART" id="SM01085">
    <property type="entry name" value="CK_II_beta"/>
    <property type="match status" value="1"/>
</dbReference>
<protein>
    <recommendedName>
        <fullName evidence="3">Casein kinase II subunit beta</fullName>
        <shortName evidence="3">CK II beta</shortName>
    </recommendedName>
</protein>
<dbReference type="Pfam" id="PF01214">
    <property type="entry name" value="CK_II_beta"/>
    <property type="match status" value="1"/>
</dbReference>
<dbReference type="Gene3D" id="2.20.25.20">
    <property type="match status" value="1"/>
</dbReference>
<dbReference type="Gene3D" id="1.10.1820.10">
    <property type="entry name" value="protein kinase ck2 holoenzyme, chain C, domain 1"/>
    <property type="match status" value="1"/>
</dbReference>
<dbReference type="FunFam" id="2.20.25.20:FF:000001">
    <property type="entry name" value="Casein kinase II subunit beta"/>
    <property type="match status" value="1"/>
</dbReference>
<dbReference type="PRINTS" id="PR00472">
    <property type="entry name" value="CASNKINASEII"/>
</dbReference>
<organism evidence="4">
    <name type="scientific">Lichtheimia ramosa</name>
    <dbReference type="NCBI Taxonomy" id="688394"/>
    <lineage>
        <taxon>Eukaryota</taxon>
        <taxon>Fungi</taxon>
        <taxon>Fungi incertae sedis</taxon>
        <taxon>Mucoromycota</taxon>
        <taxon>Mucoromycotina</taxon>
        <taxon>Mucoromycetes</taxon>
        <taxon>Mucorales</taxon>
        <taxon>Lichtheimiaceae</taxon>
        <taxon>Lichtheimia</taxon>
    </lineage>
</organism>
<evidence type="ECO:0000256" key="1">
    <source>
        <dbReference type="ARBA" id="ARBA00006941"/>
    </source>
</evidence>
<comment type="similarity">
    <text evidence="1 3">Belongs to the casein kinase 2 subunit beta family.</text>
</comment>
<evidence type="ECO:0000313" key="4">
    <source>
        <dbReference type="EMBL" id="CDS08215.1"/>
    </source>
</evidence>
<name>A0A077WL90_9FUNG</name>
<accession>A0A077WL90</accession>
<dbReference type="InterPro" id="IPR035991">
    <property type="entry name" value="Casein_kinase_II_beta-like"/>
</dbReference>
<comment type="subunit">
    <text evidence="3">Tetramer of two alpha and two beta subunits.</text>
</comment>
<dbReference type="InterPro" id="IPR000704">
    <property type="entry name" value="Casein_kinase_II_reg-sub"/>
</dbReference>
<dbReference type="InterPro" id="IPR016149">
    <property type="entry name" value="Casein_kin_II_reg-sub_N"/>
</dbReference>
<dbReference type="GO" id="GO:0019887">
    <property type="term" value="F:protein kinase regulator activity"/>
    <property type="evidence" value="ECO:0007669"/>
    <property type="project" value="InterPro"/>
</dbReference>
<comment type="function">
    <text evidence="2 3">Regulatory subunit of casein kinase II/CK2. As part of the kinase complex regulates the basal catalytic activity of the alpha subunit a constitutively active serine/threonine-protein kinase that phosphorylates a large number of substrates containing acidic residues C-terminal to the phosphorylated serine or threonine.</text>
</comment>
<dbReference type="OrthoDB" id="2275560at2759"/>
<evidence type="ECO:0000256" key="2">
    <source>
        <dbReference type="ARBA" id="ARBA00045899"/>
    </source>
</evidence>
<dbReference type="GO" id="GO:0006359">
    <property type="term" value="P:regulation of transcription by RNA polymerase III"/>
    <property type="evidence" value="ECO:0007669"/>
    <property type="project" value="TreeGrafter"/>
</dbReference>
<dbReference type="EMBL" id="LK023324">
    <property type="protein sequence ID" value="CDS08215.1"/>
    <property type="molecule type" value="Genomic_DNA"/>
</dbReference>
<dbReference type="PANTHER" id="PTHR11740:SF0">
    <property type="entry name" value="CASEIN KINASE II SUBUNIT BETA"/>
    <property type="match status" value="1"/>
</dbReference>
<dbReference type="SUPFAM" id="SSF57798">
    <property type="entry name" value="Casein kinase II beta subunit"/>
    <property type="match status" value="1"/>
</dbReference>
<gene>
    <name evidence="4" type="ORF">LRAMOSA02163</name>
</gene>
<sequence length="230" mass="26602">MNPLLMADIPDADMEDGYSSSSSHSQSWISWFCSLPGHEVYCRVPESFIEDSFNLVGLSEHVMYYREAYEMILDVEREDDEMSSKIPDVSLLVPSAEMLYGLIHQRYIITSMGLRQMLEKYKSGVFGYCPRFYCDRFGLLPCGQYDLPRRDNSLRLYCPNCNDIYVSSAKFSNIDGSHFGTSFPHLFVQTFQEVVAPRPQNIYVARIFGFRVSERSPTGPQMQWLRMKQP</sequence>